<dbReference type="GO" id="GO:0000981">
    <property type="term" value="F:DNA-binding transcription factor activity, RNA polymerase II-specific"/>
    <property type="evidence" value="ECO:0007669"/>
    <property type="project" value="TreeGrafter"/>
</dbReference>
<accession>A0A7E6EW65</accession>
<dbReference type="GO" id="GO:0008270">
    <property type="term" value="F:zinc ion binding"/>
    <property type="evidence" value="ECO:0007669"/>
    <property type="project" value="UniProtKB-KW"/>
</dbReference>
<evidence type="ECO:0000313" key="11">
    <source>
        <dbReference type="RefSeq" id="XP_036359195.1"/>
    </source>
</evidence>
<proteinExistence type="predicted"/>
<evidence type="ECO:0000256" key="2">
    <source>
        <dbReference type="ARBA" id="ARBA00022723"/>
    </source>
</evidence>
<evidence type="ECO:0000313" key="10">
    <source>
        <dbReference type="Proteomes" id="UP000515154"/>
    </source>
</evidence>
<feature type="domain" description="C2H2-type" evidence="9">
    <location>
        <begin position="261"/>
        <end position="289"/>
    </location>
</feature>
<keyword evidence="2" id="KW-0479">Metal-binding</keyword>
<dbReference type="PROSITE" id="PS50157">
    <property type="entry name" value="ZINC_FINGER_C2H2_2"/>
    <property type="match status" value="5"/>
</dbReference>
<feature type="domain" description="C2H2-type" evidence="9">
    <location>
        <begin position="290"/>
        <end position="317"/>
    </location>
</feature>
<dbReference type="AlphaFoldDB" id="A0A7E6EW65"/>
<dbReference type="GO" id="GO:0000978">
    <property type="term" value="F:RNA polymerase II cis-regulatory region sequence-specific DNA binding"/>
    <property type="evidence" value="ECO:0007669"/>
    <property type="project" value="TreeGrafter"/>
</dbReference>
<dbReference type="PANTHER" id="PTHR24391">
    <property type="entry name" value="HISTONE H4 TRANSCRIPTION FACTOR-RELATED"/>
    <property type="match status" value="1"/>
</dbReference>
<keyword evidence="4 8" id="KW-0863">Zinc-finger</keyword>
<dbReference type="RefSeq" id="XP_036359195.1">
    <property type="nucleotide sequence ID" value="XM_036503302.1"/>
</dbReference>
<keyword evidence="6" id="KW-0238">DNA-binding</keyword>
<keyword evidence="10" id="KW-1185">Reference proteome</keyword>
<keyword evidence="5" id="KW-0862">Zinc</keyword>
<feature type="domain" description="C2H2-type" evidence="9">
    <location>
        <begin position="177"/>
        <end position="206"/>
    </location>
</feature>
<dbReference type="Pfam" id="PF00096">
    <property type="entry name" value="zf-C2H2"/>
    <property type="match status" value="3"/>
</dbReference>
<sequence length="491" mass="56625">MAGRFIEVAVKFIKMPPKKTSSIVPVNPRFLDLPCEWQECQFVTNEMEKFIKHLSEHLTTLLSSVTPPEQVLGCFNCKWRNCDVAVIGHISDYTRHVFFHAFHTKIKCIGSMLVKNLELHACTLDGQSCNLIPDLPECLQCGWTHCGAVYDNPEFFYRHVDFHADSFPNGNNLKGGCACQWEGCDVNVKSKHKLREHLRSHTQQKLVACPNCGGLFSSRTKFFDHLERQKDVQCYQCSYCNKKFQTERLMRDHVRIHVNCYKCPLCDMTCPNPHGLRNHLRYKHTSERQYNCLECDYRSKTPSDLRRHMETHSENTIMCHVKGCCFVTRLYQCLASHYQKTHQGIDTHRFACHICEAFFTRGSLLTKHLKKTHKYKLPSGYSRFRYTMSQDGFWRLQTVRYESVNLIEQVIVNVADATANSEEMASSESCDPAPTTELVSTTYNLEMLGDVALHTPSKLDIVTEKVTEEDGVKAKDSFINTDDIEMEKVTQ</sequence>
<evidence type="ECO:0000256" key="6">
    <source>
        <dbReference type="ARBA" id="ARBA00023125"/>
    </source>
</evidence>
<dbReference type="Proteomes" id="UP000515154">
    <property type="component" value="Linkage group LG5"/>
</dbReference>
<feature type="domain" description="C2H2-type" evidence="9">
    <location>
        <begin position="235"/>
        <end position="262"/>
    </location>
</feature>
<dbReference type="PANTHER" id="PTHR24391:SF18">
    <property type="entry name" value="EG:115C2.6 PROTEIN"/>
    <property type="match status" value="1"/>
</dbReference>
<comment type="subcellular location">
    <subcellularLocation>
        <location evidence="1">Nucleus</location>
    </subcellularLocation>
</comment>
<dbReference type="Pfam" id="PF13909">
    <property type="entry name" value="zf-H2C2_5"/>
    <property type="match status" value="1"/>
</dbReference>
<dbReference type="InterPro" id="IPR013087">
    <property type="entry name" value="Znf_C2H2_type"/>
</dbReference>
<keyword evidence="3" id="KW-0677">Repeat</keyword>
<name>A0A7E6EW65_9MOLL</name>
<organism evidence="10 11">
    <name type="scientific">Octopus sinensis</name>
    <name type="common">East Asian common octopus</name>
    <dbReference type="NCBI Taxonomy" id="2607531"/>
    <lineage>
        <taxon>Eukaryota</taxon>
        <taxon>Metazoa</taxon>
        <taxon>Spiralia</taxon>
        <taxon>Lophotrochozoa</taxon>
        <taxon>Mollusca</taxon>
        <taxon>Cephalopoda</taxon>
        <taxon>Coleoidea</taxon>
        <taxon>Octopodiformes</taxon>
        <taxon>Octopoda</taxon>
        <taxon>Incirrata</taxon>
        <taxon>Octopodidae</taxon>
        <taxon>Octopus</taxon>
    </lineage>
</organism>
<dbReference type="GO" id="GO:0005634">
    <property type="term" value="C:nucleus"/>
    <property type="evidence" value="ECO:0007669"/>
    <property type="project" value="UniProtKB-SubCell"/>
</dbReference>
<dbReference type="SMART" id="SM00355">
    <property type="entry name" value="ZnF_C2H2"/>
    <property type="match status" value="10"/>
</dbReference>
<evidence type="ECO:0000256" key="3">
    <source>
        <dbReference type="ARBA" id="ARBA00022737"/>
    </source>
</evidence>
<keyword evidence="7" id="KW-0539">Nucleus</keyword>
<dbReference type="Gene3D" id="3.30.160.60">
    <property type="entry name" value="Classic Zinc Finger"/>
    <property type="match status" value="3"/>
</dbReference>
<dbReference type="InterPro" id="IPR051574">
    <property type="entry name" value="ZnF_E-box_Homeobox"/>
</dbReference>
<evidence type="ECO:0000259" key="9">
    <source>
        <dbReference type="PROSITE" id="PS50157"/>
    </source>
</evidence>
<dbReference type="SUPFAM" id="SSF57667">
    <property type="entry name" value="beta-beta-alpha zinc fingers"/>
    <property type="match status" value="3"/>
</dbReference>
<feature type="domain" description="C2H2-type" evidence="9">
    <location>
        <begin position="350"/>
        <end position="378"/>
    </location>
</feature>
<evidence type="ECO:0000256" key="5">
    <source>
        <dbReference type="ARBA" id="ARBA00022833"/>
    </source>
</evidence>
<dbReference type="PROSITE" id="PS00028">
    <property type="entry name" value="ZINC_FINGER_C2H2_1"/>
    <property type="match status" value="5"/>
</dbReference>
<dbReference type="InterPro" id="IPR036236">
    <property type="entry name" value="Znf_C2H2_sf"/>
</dbReference>
<evidence type="ECO:0000256" key="1">
    <source>
        <dbReference type="ARBA" id="ARBA00004123"/>
    </source>
</evidence>
<evidence type="ECO:0000256" key="8">
    <source>
        <dbReference type="PROSITE-ProRule" id="PRU00042"/>
    </source>
</evidence>
<protein>
    <submittedName>
        <fullName evidence="11">Histone H4 transcription factor isoform X1</fullName>
    </submittedName>
</protein>
<dbReference type="GO" id="GO:0045892">
    <property type="term" value="P:negative regulation of DNA-templated transcription"/>
    <property type="evidence" value="ECO:0007669"/>
    <property type="project" value="UniProtKB-ARBA"/>
</dbReference>
<gene>
    <name evidence="11" type="primary">LOC115211762</name>
</gene>
<evidence type="ECO:0000256" key="4">
    <source>
        <dbReference type="ARBA" id="ARBA00022771"/>
    </source>
</evidence>
<reference evidence="11" key="1">
    <citation type="submission" date="2025-08" db="UniProtKB">
        <authorList>
            <consortium name="RefSeq"/>
        </authorList>
    </citation>
    <scope>IDENTIFICATION</scope>
</reference>
<evidence type="ECO:0000256" key="7">
    <source>
        <dbReference type="ARBA" id="ARBA00023242"/>
    </source>
</evidence>